<dbReference type="AlphaFoldDB" id="A0A6M3XTX9"/>
<name>A0A6M3XTX9_9ZZZZ</name>
<accession>A0A6M3XTX9</accession>
<dbReference type="EMBL" id="MT144914">
    <property type="protein sequence ID" value="QJI01302.1"/>
    <property type="molecule type" value="Genomic_DNA"/>
</dbReference>
<reference evidence="1" key="1">
    <citation type="submission" date="2020-03" db="EMBL/GenBank/DDBJ databases">
        <title>The deep terrestrial virosphere.</title>
        <authorList>
            <person name="Holmfeldt K."/>
            <person name="Nilsson E."/>
            <person name="Simone D."/>
            <person name="Lopez-Fernandez M."/>
            <person name="Wu X."/>
            <person name="de Brujin I."/>
            <person name="Lundin D."/>
            <person name="Andersson A."/>
            <person name="Bertilsson S."/>
            <person name="Dopson M."/>
        </authorList>
    </citation>
    <scope>NUCLEOTIDE SEQUENCE</scope>
    <source>
        <strain evidence="1">TM448B02463</strain>
    </source>
</reference>
<gene>
    <name evidence="1" type="ORF">TM448B02463_0001</name>
</gene>
<protein>
    <submittedName>
        <fullName evidence="1">Uncharacterized protein</fullName>
    </submittedName>
</protein>
<proteinExistence type="predicted"/>
<organism evidence="1">
    <name type="scientific">viral metagenome</name>
    <dbReference type="NCBI Taxonomy" id="1070528"/>
    <lineage>
        <taxon>unclassified sequences</taxon>
        <taxon>metagenomes</taxon>
        <taxon>organismal metagenomes</taxon>
    </lineage>
</organism>
<sequence length="137" mass="15989">MNERSLPRQTESVKLHGLTPLDAGLRRLSRIMYEPEEEENMEPSVVRFTWEFFDTIYILETTYYPRVKAAYFTFPCDEQPAFCDPPVIISPIPDETIAHLIEEEIEAFQEQGLWFELAEEAADSGDWAAHLMMERRG</sequence>
<evidence type="ECO:0000313" key="1">
    <source>
        <dbReference type="EMBL" id="QJI01302.1"/>
    </source>
</evidence>